<proteinExistence type="predicted"/>
<protein>
    <submittedName>
        <fullName evidence="1">Rrna-processing fyv7</fullName>
    </submittedName>
</protein>
<gene>
    <name evidence="1" type="ORF">OWV82_000677</name>
</gene>
<dbReference type="EMBL" id="CM051394">
    <property type="protein sequence ID" value="KAJ4727602.1"/>
    <property type="molecule type" value="Genomic_DNA"/>
</dbReference>
<organism evidence="1 2">
    <name type="scientific">Melia azedarach</name>
    <name type="common">Chinaberry tree</name>
    <dbReference type="NCBI Taxonomy" id="155640"/>
    <lineage>
        <taxon>Eukaryota</taxon>
        <taxon>Viridiplantae</taxon>
        <taxon>Streptophyta</taxon>
        <taxon>Embryophyta</taxon>
        <taxon>Tracheophyta</taxon>
        <taxon>Spermatophyta</taxon>
        <taxon>Magnoliopsida</taxon>
        <taxon>eudicotyledons</taxon>
        <taxon>Gunneridae</taxon>
        <taxon>Pentapetalae</taxon>
        <taxon>rosids</taxon>
        <taxon>malvids</taxon>
        <taxon>Sapindales</taxon>
        <taxon>Meliaceae</taxon>
        <taxon>Melia</taxon>
    </lineage>
</organism>
<evidence type="ECO:0000313" key="1">
    <source>
        <dbReference type="EMBL" id="KAJ4727602.1"/>
    </source>
</evidence>
<name>A0ACC1YVW9_MELAZ</name>
<keyword evidence="2" id="KW-1185">Reference proteome</keyword>
<comment type="caution">
    <text evidence="1">The sequence shown here is derived from an EMBL/GenBank/DDBJ whole genome shotgun (WGS) entry which is preliminary data.</text>
</comment>
<evidence type="ECO:0000313" key="2">
    <source>
        <dbReference type="Proteomes" id="UP001164539"/>
    </source>
</evidence>
<reference evidence="1 2" key="1">
    <citation type="journal article" date="2023" name="Science">
        <title>Complex scaffold remodeling in plant triterpene biosynthesis.</title>
        <authorList>
            <person name="De La Pena R."/>
            <person name="Hodgson H."/>
            <person name="Liu J.C."/>
            <person name="Stephenson M.J."/>
            <person name="Martin A.C."/>
            <person name="Owen C."/>
            <person name="Harkess A."/>
            <person name="Leebens-Mack J."/>
            <person name="Jimenez L.E."/>
            <person name="Osbourn A."/>
            <person name="Sattely E.S."/>
        </authorList>
    </citation>
    <scope>NUCLEOTIDE SEQUENCE [LARGE SCALE GENOMIC DNA]</scope>
    <source>
        <strain evidence="2">cv. JPN11</strain>
        <tissue evidence="1">Leaf</tissue>
    </source>
</reference>
<accession>A0ACC1YVW9</accession>
<sequence length="190" mass="22264">MKRRHSKDGEKVAGEKKKKNLQRLGGTGLSLEAFANAKSTNKHYNPAFKKKQMEFYKNAKYVSKYKKSLKQQNQQNHISSAVKPAADQNQTRDGDQMDIKNKNKSKNKKKQNLEELYEKKRQEEEQARTEREAVIQTKKEEREKAEAQRKELRAKMFKKTRYGQPVMKYRIEHLLQTIQGSSKNSSNDTN</sequence>
<dbReference type="Proteomes" id="UP001164539">
    <property type="component" value="Chromosome 1"/>
</dbReference>